<dbReference type="InterPro" id="IPR002867">
    <property type="entry name" value="IBR_dom"/>
</dbReference>
<dbReference type="SUPFAM" id="SSF57850">
    <property type="entry name" value="RING/U-box"/>
    <property type="match status" value="1"/>
</dbReference>
<dbReference type="InterPro" id="IPR044066">
    <property type="entry name" value="TRIAD_supradom"/>
</dbReference>
<proteinExistence type="predicted"/>
<keyword evidence="3" id="KW-0808">Transferase</keyword>
<dbReference type="RefSeq" id="XP_013267568.1">
    <property type="nucleotide sequence ID" value="XM_013412114.1"/>
</dbReference>
<dbReference type="Gene3D" id="1.20.120.1750">
    <property type="match status" value="1"/>
</dbReference>
<dbReference type="EMBL" id="KN847483">
    <property type="protein sequence ID" value="KIX00432.1"/>
    <property type="molecule type" value="Genomic_DNA"/>
</dbReference>
<feature type="compositionally biased region" description="Basic and acidic residues" evidence="9">
    <location>
        <begin position="150"/>
        <end position="161"/>
    </location>
</feature>
<organism evidence="11 12">
    <name type="scientific">Rhinocladiella mackenziei CBS 650.93</name>
    <dbReference type="NCBI Taxonomy" id="1442369"/>
    <lineage>
        <taxon>Eukaryota</taxon>
        <taxon>Fungi</taxon>
        <taxon>Dikarya</taxon>
        <taxon>Ascomycota</taxon>
        <taxon>Pezizomycotina</taxon>
        <taxon>Eurotiomycetes</taxon>
        <taxon>Chaetothyriomycetidae</taxon>
        <taxon>Chaetothyriales</taxon>
        <taxon>Herpotrichiellaceae</taxon>
        <taxon>Rhinocladiella</taxon>
    </lineage>
</organism>
<evidence type="ECO:0000313" key="12">
    <source>
        <dbReference type="Proteomes" id="UP000053617"/>
    </source>
</evidence>
<dbReference type="InterPro" id="IPR017907">
    <property type="entry name" value="Znf_RING_CS"/>
</dbReference>
<dbReference type="EC" id="2.3.2.31" evidence="2"/>
<accession>A0A0D2FEF2</accession>
<dbReference type="CDD" id="cd20335">
    <property type="entry name" value="BRcat_RBR"/>
    <property type="match status" value="1"/>
</dbReference>
<dbReference type="STRING" id="1442369.A0A0D2FEF2"/>
<evidence type="ECO:0000256" key="8">
    <source>
        <dbReference type="ARBA" id="ARBA00022833"/>
    </source>
</evidence>
<keyword evidence="12" id="KW-1185">Reference proteome</keyword>
<sequence length="331" mass="36736">MVELYTIFDDTDLETAELILQLQLEDVEEARKCSKRKDREDHVNDAQLALCLLEQNLQSLSSVVADKKMTQSIATAVKADGSLIASVVHEEEVACGDHTMALRLSGSNVTSEVKLQPGNLNGKILSKLAGMYMPGDVGEDLCKTNSGGGEDNRAESSATAEKRPDTRELWCTACNEPKRYFDVLEASCGHGYCKACLQELFEFSTKDESLFPPRCCREPIDEDEAQIFLTKEIKERFEHAKVEFGCSNRTYCSLATCSAFIPNDQIAGDTATCRHCGTDTCVICKARAHHGDCPDDIALHQTLVLATEQGWQRCYSCRRLVELDMGCNHMR</sequence>
<dbReference type="PANTHER" id="PTHR11685">
    <property type="entry name" value="RBR FAMILY RING FINGER AND IBR DOMAIN-CONTAINING"/>
    <property type="match status" value="1"/>
</dbReference>
<dbReference type="PROSITE" id="PS00518">
    <property type="entry name" value="ZF_RING_1"/>
    <property type="match status" value="1"/>
</dbReference>
<comment type="catalytic activity">
    <reaction evidence="1">
        <text>[E2 ubiquitin-conjugating enzyme]-S-ubiquitinyl-L-cysteine + [acceptor protein]-L-lysine = [E2 ubiquitin-conjugating enzyme]-L-cysteine + [acceptor protein]-N(6)-ubiquitinyl-L-lysine.</text>
        <dbReference type="EC" id="2.3.2.31"/>
    </reaction>
</comment>
<dbReference type="GO" id="GO:0016567">
    <property type="term" value="P:protein ubiquitination"/>
    <property type="evidence" value="ECO:0007669"/>
    <property type="project" value="InterPro"/>
</dbReference>
<dbReference type="GO" id="GO:0061630">
    <property type="term" value="F:ubiquitin protein ligase activity"/>
    <property type="evidence" value="ECO:0007669"/>
    <property type="project" value="UniProtKB-EC"/>
</dbReference>
<protein>
    <recommendedName>
        <fullName evidence="2">RBR-type E3 ubiquitin transferase</fullName>
        <ecNumber evidence="2">2.3.2.31</ecNumber>
    </recommendedName>
</protein>
<evidence type="ECO:0000256" key="4">
    <source>
        <dbReference type="ARBA" id="ARBA00022723"/>
    </source>
</evidence>
<feature type="region of interest" description="Disordered" evidence="9">
    <location>
        <begin position="140"/>
        <end position="161"/>
    </location>
</feature>
<dbReference type="PROSITE" id="PS51873">
    <property type="entry name" value="TRIAD"/>
    <property type="match status" value="1"/>
</dbReference>
<dbReference type="OrthoDB" id="9977870at2759"/>
<reference evidence="11 12" key="1">
    <citation type="submission" date="2015-01" db="EMBL/GenBank/DDBJ databases">
        <title>The Genome Sequence of Rhinocladiella mackenzie CBS 650.93.</title>
        <authorList>
            <consortium name="The Broad Institute Genomics Platform"/>
            <person name="Cuomo C."/>
            <person name="de Hoog S."/>
            <person name="Gorbushina A."/>
            <person name="Stielow B."/>
            <person name="Teixiera M."/>
            <person name="Abouelleil A."/>
            <person name="Chapman S.B."/>
            <person name="Priest M."/>
            <person name="Young S.K."/>
            <person name="Wortman J."/>
            <person name="Nusbaum C."/>
            <person name="Birren B."/>
        </authorList>
    </citation>
    <scope>NUCLEOTIDE SEQUENCE [LARGE SCALE GENOMIC DNA]</scope>
    <source>
        <strain evidence="11 12">CBS 650.93</strain>
    </source>
</reference>
<evidence type="ECO:0000256" key="2">
    <source>
        <dbReference type="ARBA" id="ARBA00012251"/>
    </source>
</evidence>
<dbReference type="VEuPathDB" id="FungiDB:Z518_10571"/>
<evidence type="ECO:0000256" key="5">
    <source>
        <dbReference type="ARBA" id="ARBA00022737"/>
    </source>
</evidence>
<keyword evidence="4" id="KW-0479">Metal-binding</keyword>
<evidence type="ECO:0000256" key="3">
    <source>
        <dbReference type="ARBA" id="ARBA00022679"/>
    </source>
</evidence>
<evidence type="ECO:0000313" key="11">
    <source>
        <dbReference type="EMBL" id="KIX00432.1"/>
    </source>
</evidence>
<evidence type="ECO:0000256" key="9">
    <source>
        <dbReference type="SAM" id="MobiDB-lite"/>
    </source>
</evidence>
<dbReference type="InterPro" id="IPR013083">
    <property type="entry name" value="Znf_RING/FYVE/PHD"/>
</dbReference>
<feature type="domain" description="RING-type" evidence="10">
    <location>
        <begin position="167"/>
        <end position="331"/>
    </location>
</feature>
<dbReference type="Pfam" id="PF01485">
    <property type="entry name" value="IBR"/>
    <property type="match status" value="1"/>
</dbReference>
<dbReference type="Proteomes" id="UP000053617">
    <property type="component" value="Unassembled WGS sequence"/>
</dbReference>
<keyword evidence="6" id="KW-0863">Zinc-finger</keyword>
<dbReference type="GeneID" id="25298642"/>
<keyword evidence="7" id="KW-0833">Ubl conjugation pathway</keyword>
<evidence type="ECO:0000256" key="6">
    <source>
        <dbReference type="ARBA" id="ARBA00022771"/>
    </source>
</evidence>
<evidence type="ECO:0000256" key="1">
    <source>
        <dbReference type="ARBA" id="ARBA00001798"/>
    </source>
</evidence>
<keyword evidence="5" id="KW-0677">Repeat</keyword>
<dbReference type="HOGENOM" id="CLU_022048_7_0_1"/>
<dbReference type="Gene3D" id="3.30.40.10">
    <property type="entry name" value="Zinc/RING finger domain, C3HC4 (zinc finger)"/>
    <property type="match status" value="1"/>
</dbReference>
<dbReference type="AlphaFoldDB" id="A0A0D2FEF2"/>
<evidence type="ECO:0000259" key="10">
    <source>
        <dbReference type="PROSITE" id="PS51873"/>
    </source>
</evidence>
<dbReference type="InterPro" id="IPR031127">
    <property type="entry name" value="E3_UB_ligase_RBR"/>
</dbReference>
<dbReference type="GO" id="GO:0008270">
    <property type="term" value="F:zinc ion binding"/>
    <property type="evidence" value="ECO:0007669"/>
    <property type="project" value="UniProtKB-KW"/>
</dbReference>
<name>A0A0D2FEF2_9EURO</name>
<keyword evidence="8" id="KW-0862">Zinc</keyword>
<evidence type="ECO:0000256" key="7">
    <source>
        <dbReference type="ARBA" id="ARBA00022786"/>
    </source>
</evidence>
<gene>
    <name evidence="11" type="ORF">Z518_10571</name>
</gene>